<dbReference type="GO" id="GO:0004802">
    <property type="term" value="F:transketolase activity"/>
    <property type="evidence" value="ECO:0007669"/>
    <property type="project" value="UniProtKB-EC"/>
</dbReference>
<dbReference type="PATRIC" id="fig|1618443.3.peg.906"/>
<dbReference type="PANTHER" id="PTHR47514:SF2">
    <property type="entry name" value="TRANSKETOLASE"/>
    <property type="match status" value="1"/>
</dbReference>
<dbReference type="EC" id="2.2.1.1" evidence="2"/>
<dbReference type="AlphaFoldDB" id="A0A0G1FRZ0"/>
<gene>
    <name evidence="2" type="ORF">UV73_C0005G0068</name>
</gene>
<evidence type="ECO:0000259" key="1">
    <source>
        <dbReference type="Pfam" id="PF00456"/>
    </source>
</evidence>
<sequence length="267" mass="30348">MNKRSKDVRRTVLDMLASSKRGHLGSAFSITEILLVLYDRILKYRPDEPEWPNRDRFILSKGQGCLSYYAILAEKGFFPEKKLVTFCRLDTYLGGHPEKNIPGVEISTGSLGHGLAVAVGMALAAKLDRKKHRVFVLIGDGESNEGSVWEAALYAAKHRLDNLTVLVDYNKMQSWGPTREILDLEPLADKWRAFGFAVREADGHDTNGIYRSLHKLPFKKNKPNLLICHTVKGKGIKSCENNPEWHHRRGLEGKIMNDLYRGLEEYR</sequence>
<dbReference type="Proteomes" id="UP000034894">
    <property type="component" value="Unassembled WGS sequence"/>
</dbReference>
<dbReference type="Pfam" id="PF00456">
    <property type="entry name" value="Transketolase_N"/>
    <property type="match status" value="1"/>
</dbReference>
<dbReference type="SUPFAM" id="SSF52518">
    <property type="entry name" value="Thiamin diphosphate-binding fold (THDP-binding)"/>
    <property type="match status" value="1"/>
</dbReference>
<protein>
    <submittedName>
        <fullName evidence="2">Transketolase, transketolase</fullName>
        <ecNumber evidence="2">2.2.1.1</ecNumber>
    </submittedName>
</protein>
<dbReference type="InterPro" id="IPR029061">
    <property type="entry name" value="THDP-binding"/>
</dbReference>
<organism evidence="2 3">
    <name type="scientific">Candidatus Gottesmanbacteria bacterium GW2011_GWA2_43_14</name>
    <dbReference type="NCBI Taxonomy" id="1618443"/>
    <lineage>
        <taxon>Bacteria</taxon>
        <taxon>Candidatus Gottesmaniibacteriota</taxon>
    </lineage>
</organism>
<feature type="domain" description="Transketolase N-terminal" evidence="1">
    <location>
        <begin position="6"/>
        <end position="246"/>
    </location>
</feature>
<proteinExistence type="predicted"/>
<dbReference type="CDD" id="cd02012">
    <property type="entry name" value="TPP_TK"/>
    <property type="match status" value="1"/>
</dbReference>
<dbReference type="STRING" id="1618443.UV73_C0005G0068"/>
<evidence type="ECO:0000313" key="3">
    <source>
        <dbReference type="Proteomes" id="UP000034894"/>
    </source>
</evidence>
<comment type="caution">
    <text evidence="2">The sequence shown here is derived from an EMBL/GenBank/DDBJ whole genome shotgun (WGS) entry which is preliminary data.</text>
</comment>
<reference evidence="2 3" key="1">
    <citation type="journal article" date="2015" name="Nature">
        <title>rRNA introns, odd ribosomes, and small enigmatic genomes across a large radiation of phyla.</title>
        <authorList>
            <person name="Brown C.T."/>
            <person name="Hug L.A."/>
            <person name="Thomas B.C."/>
            <person name="Sharon I."/>
            <person name="Castelle C.J."/>
            <person name="Singh A."/>
            <person name="Wilkins M.J."/>
            <person name="Williams K.H."/>
            <person name="Banfield J.F."/>
        </authorList>
    </citation>
    <scope>NUCLEOTIDE SEQUENCE [LARGE SCALE GENOMIC DNA]</scope>
</reference>
<accession>A0A0G1FRZ0</accession>
<keyword evidence="2" id="KW-0808">Transferase</keyword>
<evidence type="ECO:0000313" key="2">
    <source>
        <dbReference type="EMBL" id="KKS97791.1"/>
    </source>
</evidence>
<dbReference type="PANTHER" id="PTHR47514">
    <property type="entry name" value="TRANSKETOLASE N-TERMINAL SECTION-RELATED"/>
    <property type="match status" value="1"/>
</dbReference>
<dbReference type="Gene3D" id="3.40.50.970">
    <property type="match status" value="1"/>
</dbReference>
<dbReference type="EMBL" id="LCFP01000005">
    <property type="protein sequence ID" value="KKS97791.1"/>
    <property type="molecule type" value="Genomic_DNA"/>
</dbReference>
<dbReference type="InterPro" id="IPR005474">
    <property type="entry name" value="Transketolase_N"/>
</dbReference>
<name>A0A0G1FRZ0_9BACT</name>